<dbReference type="InterPro" id="IPR000846">
    <property type="entry name" value="DapB_N"/>
</dbReference>
<keyword evidence="2" id="KW-0560">Oxidoreductase</keyword>
<keyword evidence="5" id="KW-1185">Reference proteome</keyword>
<dbReference type="AlphaFoldDB" id="A0A0D8B8Q5"/>
<evidence type="ECO:0000313" key="5">
    <source>
        <dbReference type="Proteomes" id="UP000032545"/>
    </source>
</evidence>
<dbReference type="GO" id="GO:0009089">
    <property type="term" value="P:lysine biosynthetic process via diaminopimelate"/>
    <property type="evidence" value="ECO:0007669"/>
    <property type="project" value="InterPro"/>
</dbReference>
<dbReference type="SUPFAM" id="SSF51735">
    <property type="entry name" value="NAD(P)-binding Rossmann-fold domains"/>
    <property type="match status" value="1"/>
</dbReference>
<comment type="caution">
    <text evidence="4">The sequence shown here is derived from an EMBL/GenBank/DDBJ whole genome shotgun (WGS) entry which is preliminary data.</text>
</comment>
<protein>
    <recommendedName>
        <fullName evidence="3">Dihydrodipicolinate reductase N-terminal domain-containing protein</fullName>
    </recommendedName>
</protein>
<dbReference type="Pfam" id="PF01113">
    <property type="entry name" value="DapB_N"/>
    <property type="match status" value="1"/>
</dbReference>
<organism evidence="4 5">
    <name type="scientific">Frankia torreyi</name>
    <dbReference type="NCBI Taxonomy" id="1856"/>
    <lineage>
        <taxon>Bacteria</taxon>
        <taxon>Bacillati</taxon>
        <taxon>Actinomycetota</taxon>
        <taxon>Actinomycetes</taxon>
        <taxon>Frankiales</taxon>
        <taxon>Frankiaceae</taxon>
        <taxon>Frankia</taxon>
    </lineage>
</organism>
<dbReference type="InterPro" id="IPR036291">
    <property type="entry name" value="NAD(P)-bd_dom_sf"/>
</dbReference>
<dbReference type="PATRIC" id="fig|1502723.3.peg.5286"/>
<keyword evidence="1" id="KW-0521">NADP</keyword>
<evidence type="ECO:0000259" key="3">
    <source>
        <dbReference type="Pfam" id="PF01113"/>
    </source>
</evidence>
<accession>A0A0D8B8Q5</accession>
<dbReference type="RefSeq" id="WP_044887582.1">
    <property type="nucleotide sequence ID" value="NZ_JYFN01000056.1"/>
</dbReference>
<evidence type="ECO:0000256" key="1">
    <source>
        <dbReference type="ARBA" id="ARBA00022857"/>
    </source>
</evidence>
<proteinExistence type="predicted"/>
<reference evidence="4 5" key="2">
    <citation type="journal article" date="2016" name="Genome Announc.">
        <title>Permanent Draft Genome Sequences for Two Variants of Frankia sp. Strain CpI1, the First Frankia Strain Isolated from Root Nodules of Comptonia peregrina.</title>
        <authorList>
            <person name="Oshone R."/>
            <person name="Hurst S.G.IV."/>
            <person name="Abebe-Akele F."/>
            <person name="Simpson S."/>
            <person name="Morris K."/>
            <person name="Thomas W.K."/>
            <person name="Tisa L.S."/>
        </authorList>
    </citation>
    <scope>NUCLEOTIDE SEQUENCE [LARGE SCALE GENOMIC DNA]</scope>
    <source>
        <strain evidence="5">CpI1-S</strain>
    </source>
</reference>
<feature type="domain" description="Dihydrodipicolinate reductase N-terminal" evidence="3">
    <location>
        <begin position="5"/>
        <end position="72"/>
    </location>
</feature>
<dbReference type="Proteomes" id="UP000032545">
    <property type="component" value="Unassembled WGS sequence"/>
</dbReference>
<name>A0A0D8B8Q5_9ACTN</name>
<reference evidence="5" key="1">
    <citation type="submission" date="2015-02" db="EMBL/GenBank/DDBJ databases">
        <title>Draft Genome of Frankia sp. CpI1-S.</title>
        <authorList>
            <person name="Oshone R.T."/>
            <person name="Ngom M."/>
            <person name="Ghodhbane-Gtari F."/>
            <person name="Gtari M."/>
            <person name="Morris K."/>
            <person name="Thomas K."/>
            <person name="Sen A."/>
            <person name="Tisa L.S."/>
        </authorList>
    </citation>
    <scope>NUCLEOTIDE SEQUENCE [LARGE SCALE GENOMIC DNA]</scope>
    <source>
        <strain evidence="5">CpI1-S</strain>
    </source>
</reference>
<gene>
    <name evidence="4" type="ORF">FF36_05086</name>
</gene>
<evidence type="ECO:0000256" key="2">
    <source>
        <dbReference type="ARBA" id="ARBA00023002"/>
    </source>
</evidence>
<dbReference type="EMBL" id="JYFN01000056">
    <property type="protein sequence ID" value="KJE20581.1"/>
    <property type="molecule type" value="Genomic_DNA"/>
</dbReference>
<dbReference type="GO" id="GO:0008839">
    <property type="term" value="F:4-hydroxy-tetrahydrodipicolinate reductase"/>
    <property type="evidence" value="ECO:0007669"/>
    <property type="project" value="InterPro"/>
</dbReference>
<dbReference type="OrthoDB" id="4759936at2"/>
<dbReference type="Gene3D" id="3.40.50.720">
    <property type="entry name" value="NAD(P)-binding Rossmann-like Domain"/>
    <property type="match status" value="1"/>
</dbReference>
<sequence length="355" mass="37491">MALRVVVGYTGGVGSTVVRLVQGNPAFELVGVLVHSEDKDGKDAGEIVGIAPTGVIATRDVDALIGLKADVLAWHGIDWQPELIARFMRAGTSVYSSHGGWFLPSEPSYDLIQAAGEEGGSALIAGGNIPGLISDVLPLFATGYSADVTFVRAWQKDHVPHYPSAFQLGEFLGFGQEIPDHVDLDGELSFADASWQWCIGQSAQIVAQALGIPYDGTKLTKKEFGAAPEDLTLQPSGLHIPKGHVAGARWTLTAYSNGKPFYELVNEQSAVLGLGDDWRQDDDEPNWRVIVEGSPSIELQFGLPGSHDGPDHVAALNAARAVACLPGVAATQKTGWVTVLDLPAPVGVVSAELQA</sequence>
<evidence type="ECO:0000313" key="4">
    <source>
        <dbReference type="EMBL" id="KJE20581.1"/>
    </source>
</evidence>